<dbReference type="InterPro" id="IPR011990">
    <property type="entry name" value="TPR-like_helical_dom_sf"/>
</dbReference>
<keyword evidence="2" id="KW-1185">Reference proteome</keyword>
<dbReference type="EMBL" id="JBHUHY010000015">
    <property type="protein sequence ID" value="MFD2187772.1"/>
    <property type="molecule type" value="Genomic_DNA"/>
</dbReference>
<dbReference type="Proteomes" id="UP001597344">
    <property type="component" value="Unassembled WGS sequence"/>
</dbReference>
<sequence length="576" mass="64268">MLRHHKNILSSKIIAVICLIFSFSSCETFELEILDDPNALTNDQADADLFLNAIEISLAGFFDGNQLDDNLAVSEMGMEVTRILHMFGPLYDNAYQPGDYDICYEDAYAGLLADVQALEPIAEEAGLYTHIGISKIIEAYVIMTLVDYFGDLPYSEAFQGLDNTNPVADDDANIYNDVEDLLNEGLRQLDRIERFKANTDLFYGGNEASWAKLANTLKLKLYLQTRLVDANAGAKINNLLANEDLILDLEDDFQFQYSNVDANPDSRHPYFGRNFDVAADVNDYMSNYYMTLIKDDFATGDPRRRYYFYRQSLDFTEDPNENECILVARPTHYSSNDVFCNPGDGYWGRDHGDDDGIPPDGGLRTTFGVYPIGGPFDASVGDAISGRRVGLQGAGISPIMLSSYTNFMLAEAALTAGVTGDPRFYLEQGVRQSIQKVLAFGERLPLDEPVKDDDPDTPEDETVIPRPFVPSNSDIELYVNNVLDRYDAASGEDRVEIVVIEYFKALFGNGVEAYNTYRRTGFPSDLQPTLTLNSGEFINSFPYPSELFQQNSNVSQKPAPSQSLRVFWAEGGPVVD</sequence>
<evidence type="ECO:0000313" key="1">
    <source>
        <dbReference type="EMBL" id="MFD2187772.1"/>
    </source>
</evidence>
<dbReference type="Pfam" id="PF12771">
    <property type="entry name" value="SusD-like_2"/>
    <property type="match status" value="1"/>
</dbReference>
<dbReference type="SUPFAM" id="SSF48452">
    <property type="entry name" value="TPR-like"/>
    <property type="match status" value="1"/>
</dbReference>
<dbReference type="Gene3D" id="1.25.40.390">
    <property type="match status" value="2"/>
</dbReference>
<dbReference type="InterPro" id="IPR024302">
    <property type="entry name" value="SusD-like"/>
</dbReference>
<dbReference type="RefSeq" id="WP_378320785.1">
    <property type="nucleotide sequence ID" value="NZ_JBHUHY010000015.1"/>
</dbReference>
<protein>
    <submittedName>
        <fullName evidence="1">SusD/RagB family nutrient-binding outer membrane lipoprotein</fullName>
    </submittedName>
</protein>
<evidence type="ECO:0000313" key="2">
    <source>
        <dbReference type="Proteomes" id="UP001597344"/>
    </source>
</evidence>
<accession>A0ABW5B0T5</accession>
<dbReference type="InterPro" id="IPR041662">
    <property type="entry name" value="SusD-like_2"/>
</dbReference>
<reference evidence="2" key="1">
    <citation type="journal article" date="2019" name="Int. J. Syst. Evol. Microbiol.">
        <title>The Global Catalogue of Microorganisms (GCM) 10K type strain sequencing project: providing services to taxonomists for standard genome sequencing and annotation.</title>
        <authorList>
            <consortium name="The Broad Institute Genomics Platform"/>
            <consortium name="The Broad Institute Genome Sequencing Center for Infectious Disease"/>
            <person name="Wu L."/>
            <person name="Ma J."/>
        </authorList>
    </citation>
    <scope>NUCLEOTIDE SEQUENCE [LARGE SCALE GENOMIC DNA]</scope>
    <source>
        <strain evidence="2">DT92</strain>
    </source>
</reference>
<organism evidence="1 2">
    <name type="scientific">Aquimarina celericrescens</name>
    <dbReference type="NCBI Taxonomy" id="1964542"/>
    <lineage>
        <taxon>Bacteria</taxon>
        <taxon>Pseudomonadati</taxon>
        <taxon>Bacteroidota</taxon>
        <taxon>Flavobacteriia</taxon>
        <taxon>Flavobacteriales</taxon>
        <taxon>Flavobacteriaceae</taxon>
        <taxon>Aquimarina</taxon>
    </lineage>
</organism>
<name>A0ABW5B0T5_9FLAO</name>
<dbReference type="PROSITE" id="PS51257">
    <property type="entry name" value="PROKAR_LIPOPROTEIN"/>
    <property type="match status" value="1"/>
</dbReference>
<gene>
    <name evidence="1" type="ORF">ACFSJT_13300</name>
</gene>
<proteinExistence type="predicted"/>
<comment type="caution">
    <text evidence="1">The sequence shown here is derived from an EMBL/GenBank/DDBJ whole genome shotgun (WGS) entry which is preliminary data.</text>
</comment>
<dbReference type="Pfam" id="PF12741">
    <property type="entry name" value="SusD-like"/>
    <property type="match status" value="1"/>
</dbReference>
<keyword evidence="1" id="KW-0449">Lipoprotein</keyword>